<keyword evidence="3" id="KW-1185">Reference proteome</keyword>
<dbReference type="GO" id="GO:0004565">
    <property type="term" value="F:beta-galactosidase activity"/>
    <property type="evidence" value="ECO:0007669"/>
    <property type="project" value="InterPro"/>
</dbReference>
<dbReference type="GO" id="GO:0009341">
    <property type="term" value="C:beta-galactosidase complex"/>
    <property type="evidence" value="ECO:0007669"/>
    <property type="project" value="InterPro"/>
</dbReference>
<dbReference type="SUPFAM" id="SSF74650">
    <property type="entry name" value="Galactose mutarotase-like"/>
    <property type="match status" value="1"/>
</dbReference>
<comment type="caution">
    <text evidence="2">The sequence shown here is derived from an EMBL/GenBank/DDBJ whole genome shotgun (WGS) entry which is preliminary data.</text>
</comment>
<dbReference type="Gene3D" id="2.70.98.10">
    <property type="match status" value="1"/>
</dbReference>
<accession>A0A1V3IEP2</accession>
<dbReference type="AlphaFoldDB" id="A0A1V3IEP2"/>
<dbReference type="EMBL" id="MLHG01000055">
    <property type="protein sequence ID" value="OOF38683.1"/>
    <property type="molecule type" value="Genomic_DNA"/>
</dbReference>
<dbReference type="Pfam" id="PF02929">
    <property type="entry name" value="Bgal_small_N"/>
    <property type="match status" value="1"/>
</dbReference>
<evidence type="ECO:0000313" key="2">
    <source>
        <dbReference type="EMBL" id="OOF38683.1"/>
    </source>
</evidence>
<dbReference type="STRING" id="1908257.BKK47_08665"/>
<dbReference type="InterPro" id="IPR004199">
    <property type="entry name" value="B-gal_small/dom_5"/>
</dbReference>
<evidence type="ECO:0000259" key="1">
    <source>
        <dbReference type="Pfam" id="PF02929"/>
    </source>
</evidence>
<protein>
    <recommendedName>
        <fullName evidence="1">Beta galactosidase small chain/ domain-containing protein</fullName>
    </recommendedName>
</protein>
<dbReference type="GO" id="GO:0005975">
    <property type="term" value="P:carbohydrate metabolic process"/>
    <property type="evidence" value="ECO:0007669"/>
    <property type="project" value="InterPro"/>
</dbReference>
<sequence length="69" mass="7757">MDVISVVSILGLKEREIDSRFHCDKAFSFSLSPYTQEELGAKKHHDELEESGSTILCVDYKMSSIGFNS</sequence>
<name>A0A1V3IEP2_9PAST</name>
<dbReference type="GO" id="GO:0030246">
    <property type="term" value="F:carbohydrate binding"/>
    <property type="evidence" value="ECO:0007669"/>
    <property type="project" value="InterPro"/>
</dbReference>
<organism evidence="2 3">
    <name type="scientific">Rodentibacter mrazii</name>
    <dbReference type="NCBI Taxonomy" id="1908257"/>
    <lineage>
        <taxon>Bacteria</taxon>
        <taxon>Pseudomonadati</taxon>
        <taxon>Pseudomonadota</taxon>
        <taxon>Gammaproteobacteria</taxon>
        <taxon>Pasteurellales</taxon>
        <taxon>Pasteurellaceae</taxon>
        <taxon>Rodentibacter</taxon>
    </lineage>
</organism>
<gene>
    <name evidence="2" type="ORF">BKK47_08665</name>
</gene>
<dbReference type="Proteomes" id="UP000189426">
    <property type="component" value="Unassembled WGS sequence"/>
</dbReference>
<dbReference type="InterPro" id="IPR014718">
    <property type="entry name" value="GH-type_carb-bd"/>
</dbReference>
<proteinExistence type="predicted"/>
<dbReference type="RefSeq" id="WP_279626173.1">
    <property type="nucleotide sequence ID" value="NZ_MLHG01000055.1"/>
</dbReference>
<evidence type="ECO:0000313" key="3">
    <source>
        <dbReference type="Proteomes" id="UP000189426"/>
    </source>
</evidence>
<dbReference type="InterPro" id="IPR011013">
    <property type="entry name" value="Gal_mutarotase_sf_dom"/>
</dbReference>
<feature type="domain" description="Beta galactosidase small chain/" evidence="1">
    <location>
        <begin position="20"/>
        <end position="69"/>
    </location>
</feature>
<reference evidence="2 3" key="1">
    <citation type="submission" date="2016-10" db="EMBL/GenBank/DDBJ databases">
        <title>Rodentibacter gen. nov. and new species.</title>
        <authorList>
            <person name="Christensen H."/>
        </authorList>
    </citation>
    <scope>NUCLEOTIDE SEQUENCE [LARGE SCALE GENOMIC DNA]</scope>
    <source>
        <strain evidence="2 3">Ppn418</strain>
    </source>
</reference>